<dbReference type="InterPro" id="IPR041147">
    <property type="entry name" value="GH38_C"/>
</dbReference>
<dbReference type="SUPFAM" id="SSF88713">
    <property type="entry name" value="Glycoside hydrolase/deacetylase"/>
    <property type="match status" value="1"/>
</dbReference>
<dbReference type="GO" id="GO:0005764">
    <property type="term" value="C:lysosome"/>
    <property type="evidence" value="ECO:0007669"/>
    <property type="project" value="TreeGrafter"/>
</dbReference>
<dbReference type="InterPro" id="IPR048534">
    <property type="entry name" value="Man2a1-like_dom"/>
</dbReference>
<dbReference type="Gene3D" id="2.60.40.1180">
    <property type="entry name" value="Golgi alpha-mannosidase II"/>
    <property type="match status" value="1"/>
</dbReference>
<feature type="signal peptide" evidence="11">
    <location>
        <begin position="1"/>
        <end position="18"/>
    </location>
</feature>
<evidence type="ECO:0000259" key="12">
    <source>
        <dbReference type="SMART" id="SM00872"/>
    </source>
</evidence>
<dbReference type="SUPFAM" id="SSF88688">
    <property type="entry name" value="Families 57/38 glycoside transferase middle domain"/>
    <property type="match status" value="1"/>
</dbReference>
<keyword evidence="7 11" id="KW-0862">Zinc</keyword>
<keyword evidence="4 11" id="KW-0479">Metal-binding</keyword>
<protein>
    <recommendedName>
        <fullName evidence="3 11">Alpha-mannosidase</fullName>
        <ecNumber evidence="11">3.2.1.-</ecNumber>
    </recommendedName>
</protein>
<dbReference type="GO" id="GO:0004559">
    <property type="term" value="F:alpha-mannosidase activity"/>
    <property type="evidence" value="ECO:0007669"/>
    <property type="project" value="UniProtKB-EC"/>
</dbReference>
<dbReference type="InterPro" id="IPR013780">
    <property type="entry name" value="Glyco_hydro_b"/>
</dbReference>
<evidence type="ECO:0000256" key="5">
    <source>
        <dbReference type="ARBA" id="ARBA00022729"/>
    </source>
</evidence>
<dbReference type="AlphaFoldDB" id="A0A2P6N9I4"/>
<dbReference type="Pfam" id="PF07748">
    <property type="entry name" value="Glyco_hydro_38C"/>
    <property type="match status" value="1"/>
</dbReference>
<dbReference type="PANTHER" id="PTHR11607:SF3">
    <property type="entry name" value="LYSOSOMAL ALPHA-MANNOSIDASE"/>
    <property type="match status" value="1"/>
</dbReference>
<keyword evidence="5 11" id="KW-0732">Signal</keyword>
<dbReference type="Pfam" id="PF21260">
    <property type="entry name" value="Laman-like_dom"/>
    <property type="match status" value="1"/>
</dbReference>
<keyword evidence="14" id="KW-1185">Reference proteome</keyword>
<comment type="similarity">
    <text evidence="2 11">Belongs to the glycosyl hydrolase 38 family.</text>
</comment>
<dbReference type="STRING" id="1890364.A0A2P6N9I4"/>
<comment type="caution">
    <text evidence="13">The sequence shown here is derived from an EMBL/GenBank/DDBJ whole genome shotgun (WGS) entry which is preliminary data.</text>
</comment>
<evidence type="ECO:0000256" key="7">
    <source>
        <dbReference type="ARBA" id="ARBA00022833"/>
    </source>
</evidence>
<comment type="cofactor">
    <cofactor evidence="11">
        <name>Zn(2+)</name>
        <dbReference type="ChEBI" id="CHEBI:29105"/>
    </cofactor>
    <text evidence="11">Binds 1 zinc ion per subunit.</text>
</comment>
<dbReference type="InterPro" id="IPR027291">
    <property type="entry name" value="Glyco_hydro_38_N_sf"/>
</dbReference>
<dbReference type="Pfam" id="PF17677">
    <property type="entry name" value="Glyco_hydro38C2"/>
    <property type="match status" value="1"/>
</dbReference>
<dbReference type="Pfam" id="PF09261">
    <property type="entry name" value="Alpha-mann_mid"/>
    <property type="match status" value="1"/>
</dbReference>
<dbReference type="InterPro" id="IPR015341">
    <property type="entry name" value="Glyco_hydro_38_cen"/>
</dbReference>
<dbReference type="EMBL" id="MDYQ01000143">
    <property type="protein sequence ID" value="PRP80616.1"/>
    <property type="molecule type" value="Genomic_DNA"/>
</dbReference>
<evidence type="ECO:0000256" key="8">
    <source>
        <dbReference type="ARBA" id="ARBA00023157"/>
    </source>
</evidence>
<dbReference type="InterPro" id="IPR037094">
    <property type="entry name" value="Glyco_hydro_38_cen_sf"/>
</dbReference>
<dbReference type="GO" id="GO:0030246">
    <property type="term" value="F:carbohydrate binding"/>
    <property type="evidence" value="ECO:0007669"/>
    <property type="project" value="InterPro"/>
</dbReference>
<dbReference type="Pfam" id="PF01074">
    <property type="entry name" value="Glyco_hydro_38N"/>
    <property type="match status" value="1"/>
</dbReference>
<keyword evidence="10 11" id="KW-0326">Glycosidase</keyword>
<evidence type="ECO:0000256" key="3">
    <source>
        <dbReference type="ARBA" id="ARBA00012752"/>
    </source>
</evidence>
<dbReference type="InterPro" id="IPR050843">
    <property type="entry name" value="Glycosyl_Hydrlase_38"/>
</dbReference>
<evidence type="ECO:0000256" key="1">
    <source>
        <dbReference type="ARBA" id="ARBA00000365"/>
    </source>
</evidence>
<dbReference type="FunFam" id="1.20.1270.50:FF:000002">
    <property type="entry name" value="Alpha-mannosidase"/>
    <property type="match status" value="1"/>
</dbReference>
<dbReference type="InterPro" id="IPR000602">
    <property type="entry name" value="Glyco_hydro_38_N"/>
</dbReference>
<dbReference type="Gene3D" id="2.70.98.30">
    <property type="entry name" value="Golgi alpha-mannosidase II, domain 4"/>
    <property type="match status" value="1"/>
</dbReference>
<dbReference type="InterPro" id="IPR011330">
    <property type="entry name" value="Glyco_hydro/deAcase_b/a-brl"/>
</dbReference>
<evidence type="ECO:0000313" key="14">
    <source>
        <dbReference type="Proteomes" id="UP000241769"/>
    </source>
</evidence>
<dbReference type="EC" id="3.2.1.-" evidence="11"/>
<gene>
    <name evidence="13" type="ORF">PROFUN_11559</name>
</gene>
<dbReference type="Gene3D" id="2.60.40.1360">
    <property type="match status" value="1"/>
</dbReference>
<evidence type="ECO:0000256" key="4">
    <source>
        <dbReference type="ARBA" id="ARBA00022723"/>
    </source>
</evidence>
<organism evidence="13 14">
    <name type="scientific">Planoprotostelium fungivorum</name>
    <dbReference type="NCBI Taxonomy" id="1890364"/>
    <lineage>
        <taxon>Eukaryota</taxon>
        <taxon>Amoebozoa</taxon>
        <taxon>Evosea</taxon>
        <taxon>Variosea</taxon>
        <taxon>Cavosteliida</taxon>
        <taxon>Cavosteliaceae</taxon>
        <taxon>Planoprotostelium</taxon>
    </lineage>
</organism>
<proteinExistence type="inferred from homology"/>
<evidence type="ECO:0000256" key="9">
    <source>
        <dbReference type="ARBA" id="ARBA00023180"/>
    </source>
</evidence>
<dbReference type="FunCoup" id="A0A2P6N9I4">
    <property type="interactions" value="30"/>
</dbReference>
<keyword evidence="6 11" id="KW-0378">Hydrolase</keyword>
<evidence type="ECO:0000256" key="11">
    <source>
        <dbReference type="RuleBase" id="RU361199"/>
    </source>
</evidence>
<accession>A0A2P6N9I4</accession>
<dbReference type="Gene3D" id="1.20.1270.50">
    <property type="entry name" value="Glycoside hydrolase family 38, central domain"/>
    <property type="match status" value="2"/>
</dbReference>
<dbReference type="InterPro" id="IPR011013">
    <property type="entry name" value="Gal_mutarotase_sf_dom"/>
</dbReference>
<dbReference type="Gene3D" id="3.20.110.10">
    <property type="entry name" value="Glycoside hydrolase 38, N terminal domain"/>
    <property type="match status" value="1"/>
</dbReference>
<dbReference type="SMART" id="SM00872">
    <property type="entry name" value="Alpha-mann_mid"/>
    <property type="match status" value="1"/>
</dbReference>
<evidence type="ECO:0000313" key="13">
    <source>
        <dbReference type="EMBL" id="PRP80616.1"/>
    </source>
</evidence>
<evidence type="ECO:0000256" key="2">
    <source>
        <dbReference type="ARBA" id="ARBA00009792"/>
    </source>
</evidence>
<comment type="catalytic activity">
    <reaction evidence="1">
        <text>Hydrolysis of terminal, non-reducing alpha-D-mannose residues in alpha-D-mannosides.</text>
        <dbReference type="EC" id="3.2.1.24"/>
    </reaction>
</comment>
<dbReference type="GO" id="GO:0006013">
    <property type="term" value="P:mannose metabolic process"/>
    <property type="evidence" value="ECO:0007669"/>
    <property type="project" value="InterPro"/>
</dbReference>
<evidence type="ECO:0000256" key="10">
    <source>
        <dbReference type="ARBA" id="ARBA00023295"/>
    </source>
</evidence>
<dbReference type="InParanoid" id="A0A2P6N9I4"/>
<keyword evidence="8" id="KW-1015">Disulfide bond</keyword>
<dbReference type="PANTHER" id="PTHR11607">
    <property type="entry name" value="ALPHA-MANNOSIDASE"/>
    <property type="match status" value="1"/>
</dbReference>
<dbReference type="SUPFAM" id="SSF74650">
    <property type="entry name" value="Galactose mutarotase-like"/>
    <property type="match status" value="1"/>
</dbReference>
<dbReference type="InterPro" id="IPR028995">
    <property type="entry name" value="Glyco_hydro_57/38_cen_sf"/>
</dbReference>
<name>A0A2P6N9I4_9EUKA</name>
<keyword evidence="9" id="KW-0325">Glycoprotein</keyword>
<reference evidence="13 14" key="1">
    <citation type="journal article" date="2018" name="Genome Biol. Evol.">
        <title>Multiple Roots of Fruiting Body Formation in Amoebozoa.</title>
        <authorList>
            <person name="Hillmann F."/>
            <person name="Forbes G."/>
            <person name="Novohradska S."/>
            <person name="Ferling I."/>
            <person name="Riege K."/>
            <person name="Groth M."/>
            <person name="Westermann M."/>
            <person name="Marz M."/>
            <person name="Spaller T."/>
            <person name="Winckler T."/>
            <person name="Schaap P."/>
            <person name="Glockner G."/>
        </authorList>
    </citation>
    <scope>NUCLEOTIDE SEQUENCE [LARGE SCALE GENOMIC DNA]</scope>
    <source>
        <strain evidence="13 14">Jena</strain>
    </source>
</reference>
<sequence length="935" mass="106144">MATMRFFVLLALLIPLYAISVHLRPPSAEDVLDVHIIAHSHDDVGWLKTVDEYYTGFNQSIQDAGVQYILDAVTSALEDDPDRRFIYVEIAFFERWWRDQSEKKKASVRRLVKEGRFEFINGDEATTHYSGVIDQMTLGHQFLMKEFGVRPKIGWHVDPFGHAATQATLFSDMGFDAFFFGRIDYQEQKWRNDTREMEFIWRNSKSRGEKTDMWSHVLYASYSYLPGFAWEYGDEPIQDDPRLFRYNVRARADVFAELVRERAATVKHNRVLIPFGEDFQFEKALLNFRNMEKLMKFINGHPEYKMKLRYSTPSIYLQSVKESNPPFNIREGDFFPYADRDHAYWTGFYSSRPTLKLYARQMNGLAHASDKLFAAANFKPSTAEYRAAREKTSVMDDAYGIVQHHDALAGTEKLHVAEDYILRLSMGQHKVEEVVGQSLGKLMGAGGDFGFCHSLNESICEHTEDLNGTVAVTFYNPVAWQRSHFPRFPVTSTDVEVMDSDGQVQKAELFPNADDENKYDLVFVADIPPMGYATYFISSQKTDYTSLVTGVDIEGGLKLDNSEISLTFSDTTGRLDSATNLREGIELDVTLDYLWYNSSTGTSDNRQASGAYIFRPNGTYPISDVRPSITLYNGTLLKEVRQKLGPWLSHSIRLWQGTSVFEVENTVDTIDISDGLGKEISMKFSSSLQTDGKWSTDSMGVEMIERRRNVREWPFNITEPISWNYVPVNEAAYLSDSSTRLTLVVDRSRGCSSLEDGSIETMLQRRTLMDDRRGVGEPLNGTERVRSSTYVHVSSESTAAPTQRSVSLLINNPAVVAFRTVDSTSIPNGGIPFFSRTKRLVWSGIRALPQNLHVLNVRPLDDGTLLVRLHHLYEKDEHSVLSQPISVNLTEVFSSLKIASAQEVSLTANAKVEGSVTNVEIGPTETKTFLIRLKE</sequence>
<evidence type="ECO:0000256" key="6">
    <source>
        <dbReference type="ARBA" id="ARBA00022801"/>
    </source>
</evidence>
<dbReference type="Proteomes" id="UP000241769">
    <property type="component" value="Unassembled WGS sequence"/>
</dbReference>
<dbReference type="FunFam" id="1.20.1270.50:FF:000003">
    <property type="entry name" value="Alpha-mannosidase"/>
    <property type="match status" value="1"/>
</dbReference>
<dbReference type="CDD" id="cd10810">
    <property type="entry name" value="GH38N_AMII_LAM_like"/>
    <property type="match status" value="1"/>
</dbReference>
<dbReference type="GO" id="GO:0046872">
    <property type="term" value="F:metal ion binding"/>
    <property type="evidence" value="ECO:0007669"/>
    <property type="project" value="UniProtKB-KW"/>
</dbReference>
<dbReference type="OrthoDB" id="2016903at2759"/>
<feature type="chain" id="PRO_5017846375" description="Alpha-mannosidase" evidence="11">
    <location>
        <begin position="19"/>
        <end position="935"/>
    </location>
</feature>
<dbReference type="InterPro" id="IPR011682">
    <property type="entry name" value="Glyco_hydro_38_C"/>
</dbReference>
<feature type="domain" description="Glycoside hydrolase family 38 central" evidence="12">
    <location>
        <begin position="343"/>
        <end position="424"/>
    </location>
</feature>